<feature type="region of interest" description="Disordered" evidence="19">
    <location>
        <begin position="565"/>
        <end position="590"/>
    </location>
</feature>
<dbReference type="SUPFAM" id="SSF55973">
    <property type="entry name" value="S-adenosylmethionine synthetase"/>
    <property type="match status" value="2"/>
</dbReference>
<keyword evidence="16" id="KW-0630">Potassium</keyword>
<feature type="compositionally biased region" description="Basic residues" evidence="19">
    <location>
        <begin position="492"/>
        <end position="502"/>
    </location>
</feature>
<keyword evidence="13" id="KW-0547">Nucleotide-binding</keyword>
<feature type="compositionally biased region" description="Pro residues" evidence="19">
    <location>
        <begin position="527"/>
        <end position="536"/>
    </location>
</feature>
<evidence type="ECO:0000259" key="20">
    <source>
        <dbReference type="Pfam" id="PF00438"/>
    </source>
</evidence>
<keyword evidence="15" id="KW-0460">Magnesium</keyword>
<dbReference type="Pfam" id="PF00438">
    <property type="entry name" value="S-AdoMet_synt_N"/>
    <property type="match status" value="1"/>
</dbReference>
<evidence type="ECO:0000313" key="23">
    <source>
        <dbReference type="Proteomes" id="UP000327013"/>
    </source>
</evidence>
<name>A0A5N6KU79_9ROSI</name>
<keyword evidence="9" id="KW-0963">Cytoplasm</keyword>
<evidence type="ECO:0000256" key="4">
    <source>
        <dbReference type="ARBA" id="ARBA00001958"/>
    </source>
</evidence>
<reference evidence="22 23" key="1">
    <citation type="submission" date="2019-06" db="EMBL/GenBank/DDBJ databases">
        <title>A chromosomal-level reference genome of Carpinus fangiana (Coryloideae, Betulaceae).</title>
        <authorList>
            <person name="Yang X."/>
            <person name="Wang Z."/>
            <person name="Zhang L."/>
            <person name="Hao G."/>
            <person name="Liu J."/>
            <person name="Yang Y."/>
        </authorList>
    </citation>
    <scope>NUCLEOTIDE SEQUENCE [LARGE SCALE GENOMIC DNA]</scope>
    <source>
        <strain evidence="22">Cfa_2016G</strain>
        <tissue evidence="22">Leaf</tissue>
    </source>
</reference>
<feature type="compositionally biased region" description="Polar residues" evidence="19">
    <location>
        <begin position="459"/>
        <end position="468"/>
    </location>
</feature>
<keyword evidence="17" id="KW-0170">Cobalt</keyword>
<comment type="pathway">
    <text evidence="6">Amino-acid biosynthesis; S-adenosyl-L-methionine biosynthesis; S-adenosyl-L-methionine from L-methionine: step 1/1.</text>
</comment>
<dbReference type="GO" id="GO:0004478">
    <property type="term" value="F:methionine adenosyltransferase activity"/>
    <property type="evidence" value="ECO:0007669"/>
    <property type="project" value="UniProtKB-EC"/>
</dbReference>
<dbReference type="InterPro" id="IPR002133">
    <property type="entry name" value="S-AdoMet_synthetase"/>
</dbReference>
<comment type="cofactor">
    <cofactor evidence="3">
        <name>Mg(2+)</name>
        <dbReference type="ChEBI" id="CHEBI:18420"/>
    </cofactor>
</comment>
<evidence type="ECO:0000256" key="9">
    <source>
        <dbReference type="ARBA" id="ARBA00022490"/>
    </source>
</evidence>
<dbReference type="GO" id="GO:0046872">
    <property type="term" value="F:metal ion binding"/>
    <property type="evidence" value="ECO:0007669"/>
    <property type="project" value="UniProtKB-KW"/>
</dbReference>
<feature type="region of interest" description="Disordered" evidence="19">
    <location>
        <begin position="999"/>
        <end position="1028"/>
    </location>
</feature>
<evidence type="ECO:0000313" key="22">
    <source>
        <dbReference type="EMBL" id="KAB8345952.1"/>
    </source>
</evidence>
<dbReference type="OrthoDB" id="5852090at2759"/>
<sequence length="1322" mass="143728">MLLGATSCQRNGQEGKLVTLLCFQIALHLSTWILRRHYWNRPVHIPTRLCIANGSVSNARVINHLRTCAGNEWLADLRPIIRIAPGKQRSVAPIVASYLRWRPIHDHQTSWHRCLRFYSNLRLIGKALTAGHRDLGVQELRQLRSCAAVNIIATAERSPRFVPHTMSASIAIPNARKVELEDTTLPSAASPSNHTHSIRMSSMGSSLATSSPASSSVDSWTSPVAKRSAEEKGKGKRSSFGPVGNGEQRPHRMSWLGDEISRSEYTVINVGDIGGVPRLQARDSTGIRTSSSQATQCPRAWAGTAATATWKGVLTPSRRSGSARKRWRTCCRISLEAQFVIVATRPRVTRMAQGQYWAIIGPVRHGDPSLGLAGCPLEALAQRISWPSRHAATVTACDRPDAHGARILLSAPALWQSGTMANHPQHAFNPHAPFSYSPQNFPGQPPQQPFQPNLPGYINASQAPSPALSSGLFPQGKSRRHREAPQDAKVKSSQRTRPRKILRAAPMAHSSNQSPSTTTPTSQQRPQFPPYQPPTTPEGLARERERITAVLKINSELLSHLSKLQSEGHGGHIGQSQAGEQQPPAQKQPSGEYALCMRALQTNIAFCASVGDGGRTRQAHSYPGPMACRVWAVRGHSISGWDIRMDEGTSPGMTNYRLLRDEMTACHQSLKVVKREQGPMYIYNDESLWGPVPIEPSIDSLLRRLCRVALGIKGNALGGVVVQQICIRVHEALHLLFADGAFDKVHLAQDVYVRHFEHQHGAHGRQGAGEELGAVDDKGTFKQVCGTHVDVQAATGQGVHDGGHDGDVGVELNLAGHVDDDKVVVGHIFERVGQEVEVVLQELEAVDQAAVGAKVHLLHDILERDQVLDIDVRLVGKLRGRGVQVHVKGRPLLAAQVRDQGRAEDGVEFGFGVADQDEWQSTSRRSPAAEKVGLAGTLRAHWLGCTSAAAKSRRAPGNGTICSGLRKKYASPLCPRPPPTMSCSDVCASSLKKVTHLFSSRTAPPSSSPIAAKSSSISSSQPSQPEKMTSLVNGVKSLAGAHPTGTFLFTSESVGEGHPDKIADQVSDAILDACLAEDPLSKVACETATKTGMIMVFGEITTKARLDYQKVIRNAIKDIGYDSSDKGFDYKTCNVLVAIEEQSPDIAQGLHYEQALENLGAGDQGIMFGYATDETPDLMPLTITLAHKLNAAMKAARNDGSLPWLRPDTKTQVTIEYKHDNGAVVPQRVDTVVVSAQHAPEITVEKLHKTKRTRKAGRTPCARRHRVGETSTIFSSGRRVRCEHIIALILRCHVLMCACLQVLLTPLADFSFEATRSTGTKR</sequence>
<evidence type="ECO:0000256" key="6">
    <source>
        <dbReference type="ARBA" id="ARBA00005224"/>
    </source>
</evidence>
<dbReference type="GO" id="GO:0005737">
    <property type="term" value="C:cytoplasm"/>
    <property type="evidence" value="ECO:0007669"/>
    <property type="project" value="UniProtKB-SubCell"/>
</dbReference>
<comment type="caution">
    <text evidence="22">The sequence shown here is derived from an EMBL/GenBank/DDBJ whole genome shotgun (WGS) entry which is preliminary data.</text>
</comment>
<keyword evidence="23" id="KW-1185">Reference proteome</keyword>
<dbReference type="Proteomes" id="UP000327013">
    <property type="component" value="Unassembled WGS sequence"/>
</dbReference>
<keyword evidence="11" id="KW-0808">Transferase</keyword>
<evidence type="ECO:0000259" key="21">
    <source>
        <dbReference type="Pfam" id="PF02772"/>
    </source>
</evidence>
<evidence type="ECO:0000256" key="8">
    <source>
        <dbReference type="ARBA" id="ARBA00012828"/>
    </source>
</evidence>
<dbReference type="GO" id="GO:0006556">
    <property type="term" value="P:S-adenosylmethionine biosynthetic process"/>
    <property type="evidence" value="ECO:0007669"/>
    <property type="project" value="InterPro"/>
</dbReference>
<dbReference type="InterPro" id="IPR022631">
    <property type="entry name" value="ADOMET_SYNTHASE_CS"/>
</dbReference>
<gene>
    <name evidence="22" type="ORF">FH972_023004</name>
</gene>
<comment type="cofactor">
    <cofactor evidence="1">
        <name>Mn(2+)</name>
        <dbReference type="ChEBI" id="CHEBI:29035"/>
    </cofactor>
</comment>
<accession>A0A5N6KU79</accession>
<evidence type="ECO:0000256" key="7">
    <source>
        <dbReference type="ARBA" id="ARBA00009685"/>
    </source>
</evidence>
<dbReference type="EC" id="2.5.1.6" evidence="8"/>
<dbReference type="GO" id="GO:0005524">
    <property type="term" value="F:ATP binding"/>
    <property type="evidence" value="ECO:0007669"/>
    <property type="project" value="UniProtKB-KW"/>
</dbReference>
<evidence type="ECO:0000256" key="10">
    <source>
        <dbReference type="ARBA" id="ARBA00022563"/>
    </source>
</evidence>
<dbReference type="Gene3D" id="3.30.300.10">
    <property type="match status" value="3"/>
</dbReference>
<feature type="domain" description="S-adenosylmethionine synthetase central" evidence="21">
    <location>
        <begin position="1159"/>
        <end position="1250"/>
    </location>
</feature>
<evidence type="ECO:0000256" key="14">
    <source>
        <dbReference type="ARBA" id="ARBA00022840"/>
    </source>
</evidence>
<evidence type="ECO:0000256" key="17">
    <source>
        <dbReference type="ARBA" id="ARBA00023285"/>
    </source>
</evidence>
<comment type="subcellular location">
    <subcellularLocation>
        <location evidence="5">Cytoplasm</location>
    </subcellularLocation>
</comment>
<feature type="region of interest" description="Disordered" evidence="19">
    <location>
        <begin position="184"/>
        <end position="251"/>
    </location>
</feature>
<dbReference type="InterPro" id="IPR022636">
    <property type="entry name" value="S-AdoMet_synthetase_sfam"/>
</dbReference>
<comment type="similarity">
    <text evidence="7">Belongs to the AdoMet synthase family.</text>
</comment>
<keyword evidence="14" id="KW-0067">ATP-binding</keyword>
<evidence type="ECO:0000256" key="5">
    <source>
        <dbReference type="ARBA" id="ARBA00004496"/>
    </source>
</evidence>
<dbReference type="InterPro" id="IPR022629">
    <property type="entry name" value="S-AdoMet_synt_central"/>
</dbReference>
<comment type="cofactor">
    <cofactor evidence="2">
        <name>Co(2+)</name>
        <dbReference type="ChEBI" id="CHEBI:48828"/>
    </cofactor>
</comment>
<evidence type="ECO:0000256" key="1">
    <source>
        <dbReference type="ARBA" id="ARBA00001936"/>
    </source>
</evidence>
<feature type="compositionally biased region" description="Low complexity" evidence="19">
    <location>
        <begin position="200"/>
        <end position="224"/>
    </location>
</feature>
<evidence type="ECO:0000256" key="12">
    <source>
        <dbReference type="ARBA" id="ARBA00022723"/>
    </source>
</evidence>
<evidence type="ECO:0000256" key="18">
    <source>
        <dbReference type="ARBA" id="ARBA00048344"/>
    </source>
</evidence>
<evidence type="ECO:0000256" key="16">
    <source>
        <dbReference type="ARBA" id="ARBA00022958"/>
    </source>
</evidence>
<comment type="catalytic activity">
    <reaction evidence="18">
        <text>L-methionine + ATP + H2O = S-adenosyl-L-methionine + phosphate + diphosphate</text>
        <dbReference type="Rhea" id="RHEA:21080"/>
        <dbReference type="ChEBI" id="CHEBI:15377"/>
        <dbReference type="ChEBI" id="CHEBI:30616"/>
        <dbReference type="ChEBI" id="CHEBI:33019"/>
        <dbReference type="ChEBI" id="CHEBI:43474"/>
        <dbReference type="ChEBI" id="CHEBI:57844"/>
        <dbReference type="ChEBI" id="CHEBI:59789"/>
        <dbReference type="EC" id="2.5.1.6"/>
    </reaction>
</comment>
<evidence type="ECO:0000256" key="13">
    <source>
        <dbReference type="ARBA" id="ARBA00022741"/>
    </source>
</evidence>
<keyword evidence="10" id="KW-0554">One-carbon metabolism</keyword>
<dbReference type="InterPro" id="IPR022628">
    <property type="entry name" value="S-AdoMet_synt_N"/>
</dbReference>
<dbReference type="GO" id="GO:0006730">
    <property type="term" value="P:one-carbon metabolic process"/>
    <property type="evidence" value="ECO:0007669"/>
    <property type="project" value="UniProtKB-KW"/>
</dbReference>
<evidence type="ECO:0000256" key="2">
    <source>
        <dbReference type="ARBA" id="ARBA00001941"/>
    </source>
</evidence>
<protein>
    <recommendedName>
        <fullName evidence="8">methionine adenosyltransferase</fullName>
        <ecNumber evidence="8">2.5.1.6</ecNumber>
    </recommendedName>
</protein>
<evidence type="ECO:0000256" key="11">
    <source>
        <dbReference type="ARBA" id="ARBA00022679"/>
    </source>
</evidence>
<keyword evidence="12" id="KW-0479">Metal-binding</keyword>
<dbReference type="EMBL" id="VIBQ01000013">
    <property type="protein sequence ID" value="KAB8345952.1"/>
    <property type="molecule type" value="Genomic_DNA"/>
</dbReference>
<dbReference type="FunFam" id="3.30.300.10:FF:000003">
    <property type="entry name" value="S-adenosylmethionine synthase"/>
    <property type="match status" value="1"/>
</dbReference>
<evidence type="ECO:0000256" key="15">
    <source>
        <dbReference type="ARBA" id="ARBA00022842"/>
    </source>
</evidence>
<organism evidence="22 23">
    <name type="scientific">Carpinus fangiana</name>
    <dbReference type="NCBI Taxonomy" id="176857"/>
    <lineage>
        <taxon>Eukaryota</taxon>
        <taxon>Viridiplantae</taxon>
        <taxon>Streptophyta</taxon>
        <taxon>Embryophyta</taxon>
        <taxon>Tracheophyta</taxon>
        <taxon>Spermatophyta</taxon>
        <taxon>Magnoliopsida</taxon>
        <taxon>eudicotyledons</taxon>
        <taxon>Gunneridae</taxon>
        <taxon>Pentapetalae</taxon>
        <taxon>rosids</taxon>
        <taxon>fabids</taxon>
        <taxon>Fagales</taxon>
        <taxon>Betulaceae</taxon>
        <taxon>Carpinus</taxon>
    </lineage>
</organism>
<evidence type="ECO:0000256" key="3">
    <source>
        <dbReference type="ARBA" id="ARBA00001946"/>
    </source>
</evidence>
<dbReference type="FunFam" id="3.30.300.10:FF:000001">
    <property type="entry name" value="S-adenosylmethionine synthase"/>
    <property type="match status" value="1"/>
</dbReference>
<feature type="compositionally biased region" description="Low complexity" evidence="19">
    <location>
        <begin position="999"/>
        <end position="1025"/>
    </location>
</feature>
<feature type="compositionally biased region" description="Polar residues" evidence="19">
    <location>
        <begin position="184"/>
        <end position="199"/>
    </location>
</feature>
<feature type="compositionally biased region" description="Polar residues" evidence="19">
    <location>
        <begin position="574"/>
        <end position="589"/>
    </location>
</feature>
<proteinExistence type="inferred from homology"/>
<dbReference type="PROSITE" id="PS00376">
    <property type="entry name" value="ADOMET_SYNTHASE_1"/>
    <property type="match status" value="1"/>
</dbReference>
<feature type="region of interest" description="Disordered" evidence="19">
    <location>
        <begin position="420"/>
        <end position="539"/>
    </location>
</feature>
<comment type="cofactor">
    <cofactor evidence="4">
        <name>K(+)</name>
        <dbReference type="ChEBI" id="CHEBI:29103"/>
    </cofactor>
</comment>
<dbReference type="Pfam" id="PF02772">
    <property type="entry name" value="S-AdoMet_synt_M"/>
    <property type="match status" value="1"/>
</dbReference>
<dbReference type="PANTHER" id="PTHR11964">
    <property type="entry name" value="S-ADENOSYLMETHIONINE SYNTHETASE"/>
    <property type="match status" value="1"/>
</dbReference>
<feature type="compositionally biased region" description="Low complexity" evidence="19">
    <location>
        <begin position="510"/>
        <end position="526"/>
    </location>
</feature>
<evidence type="ECO:0000256" key="19">
    <source>
        <dbReference type="SAM" id="MobiDB-lite"/>
    </source>
</evidence>
<feature type="domain" description="S-adenosylmethionine synthetase N-terminal" evidence="20">
    <location>
        <begin position="1047"/>
        <end position="1144"/>
    </location>
</feature>